<dbReference type="PANTHER" id="PTHR22935:SF95">
    <property type="entry name" value="BETA-LACTAMASE-LIKE 1-RELATED"/>
    <property type="match status" value="1"/>
</dbReference>
<dbReference type="InterPro" id="IPR001466">
    <property type="entry name" value="Beta-lactam-related"/>
</dbReference>
<evidence type="ECO:0000259" key="2">
    <source>
        <dbReference type="Pfam" id="PF00144"/>
    </source>
</evidence>
<dbReference type="InterPro" id="IPR051478">
    <property type="entry name" value="Beta-lactamase-like_AB/R"/>
</dbReference>
<protein>
    <submittedName>
        <fullName evidence="3">CubicO group peptidase, beta-lactamase class C family</fullName>
    </submittedName>
</protein>
<evidence type="ECO:0000313" key="4">
    <source>
        <dbReference type="Proteomes" id="UP000199518"/>
    </source>
</evidence>
<dbReference type="OrthoDB" id="9803467at2"/>
<evidence type="ECO:0000256" key="1">
    <source>
        <dbReference type="ARBA" id="ARBA00038473"/>
    </source>
</evidence>
<dbReference type="STRING" id="1576369.SAMN05421753_11339"/>
<dbReference type="EMBL" id="FOQD01000013">
    <property type="protein sequence ID" value="SFI87086.1"/>
    <property type="molecule type" value="Genomic_DNA"/>
</dbReference>
<dbReference type="Pfam" id="PF00144">
    <property type="entry name" value="Beta-lactamase"/>
    <property type="match status" value="1"/>
</dbReference>
<keyword evidence="4" id="KW-1185">Reference proteome</keyword>
<dbReference type="Proteomes" id="UP000199518">
    <property type="component" value="Unassembled WGS sequence"/>
</dbReference>
<comment type="similarity">
    <text evidence="1">Belongs to the beta-lactamase family.</text>
</comment>
<dbReference type="InterPro" id="IPR012338">
    <property type="entry name" value="Beta-lactam/transpept-like"/>
</dbReference>
<organism evidence="3 4">
    <name type="scientific">Planctomicrobium piriforme</name>
    <dbReference type="NCBI Taxonomy" id="1576369"/>
    <lineage>
        <taxon>Bacteria</taxon>
        <taxon>Pseudomonadati</taxon>
        <taxon>Planctomycetota</taxon>
        <taxon>Planctomycetia</taxon>
        <taxon>Planctomycetales</taxon>
        <taxon>Planctomycetaceae</taxon>
        <taxon>Planctomicrobium</taxon>
    </lineage>
</organism>
<dbReference type="PANTHER" id="PTHR22935">
    <property type="entry name" value="PENICILLIN-BINDING PROTEIN"/>
    <property type="match status" value="1"/>
</dbReference>
<gene>
    <name evidence="3" type="ORF">SAMN05421753_11339</name>
</gene>
<dbReference type="Gene3D" id="3.40.710.10">
    <property type="entry name" value="DD-peptidase/beta-lactamase superfamily"/>
    <property type="match status" value="1"/>
</dbReference>
<feature type="domain" description="Beta-lactamase-related" evidence="2">
    <location>
        <begin position="57"/>
        <end position="366"/>
    </location>
</feature>
<dbReference type="SUPFAM" id="SSF56601">
    <property type="entry name" value="beta-lactamase/transpeptidase-like"/>
    <property type="match status" value="1"/>
</dbReference>
<dbReference type="RefSeq" id="WP_139228526.1">
    <property type="nucleotide sequence ID" value="NZ_FOQD01000013.1"/>
</dbReference>
<proteinExistence type="inferred from homology"/>
<sequence>MTSKRCEIWAACLSLWLGMVAAWSPRITCAEEVAGSTKAVVDDLVLPILKWHRSAMLVVSICRAGEPEEFFGYRGEQSKAKEPDEDSIFQVGSVTKLFTGLLLAIAVENKELALSDPVAKSLPAAFEVPKRGMHDITLEELATHTSGLPRLPNDFILSLTLGMVPANNPYSTITQASLARSLKQCDPGEKESPEYAYSNLGMGLLGHAVCHQAGLDYETLLRRRITGPLGLKDTVVLLSDEQKTRFVGGQDATGKKLPMWTFGMLEGAGALSSTTRDLQRFLAAESGRLDSPLKSAMLLTQESRRRVTDGLQLGLAWHISGPLERRMWWHNGATFGHSSFVAFCHEPELTVVVLCNEGAGGLSGQTMADRVGFPLMKKLMAEKKAESPRAD</sequence>
<reference evidence="4" key="1">
    <citation type="submission" date="2016-10" db="EMBL/GenBank/DDBJ databases">
        <authorList>
            <person name="Varghese N."/>
            <person name="Submissions S."/>
        </authorList>
    </citation>
    <scope>NUCLEOTIDE SEQUENCE [LARGE SCALE GENOMIC DNA]</scope>
    <source>
        <strain evidence="4">DSM 26348</strain>
    </source>
</reference>
<evidence type="ECO:0000313" key="3">
    <source>
        <dbReference type="EMBL" id="SFI87086.1"/>
    </source>
</evidence>
<dbReference type="AlphaFoldDB" id="A0A1I3LRK1"/>
<name>A0A1I3LRK1_9PLAN</name>
<accession>A0A1I3LRK1</accession>